<feature type="transmembrane region" description="Helical" evidence="1">
    <location>
        <begin position="117"/>
        <end position="136"/>
    </location>
</feature>
<comment type="caution">
    <text evidence="2">The sequence shown here is derived from an EMBL/GenBank/DDBJ whole genome shotgun (WGS) entry which is preliminary data.</text>
</comment>
<dbReference type="Proteomes" id="UP000177273">
    <property type="component" value="Unassembled WGS sequence"/>
</dbReference>
<gene>
    <name evidence="2" type="ORF">BG262_06705</name>
</gene>
<evidence type="ECO:0000313" key="2">
    <source>
        <dbReference type="EMBL" id="OFI45960.1"/>
    </source>
</evidence>
<accession>A0A9Q5JFC8</accession>
<feature type="transmembrane region" description="Helical" evidence="1">
    <location>
        <begin position="308"/>
        <end position="324"/>
    </location>
</feature>
<feature type="transmembrane region" description="Helical" evidence="1">
    <location>
        <begin position="12"/>
        <end position="29"/>
    </location>
</feature>
<proteinExistence type="predicted"/>
<keyword evidence="1" id="KW-0472">Membrane</keyword>
<feature type="transmembrane region" description="Helical" evidence="1">
    <location>
        <begin position="330"/>
        <end position="349"/>
    </location>
</feature>
<organism evidence="2 3">
    <name type="scientific">Floricoccus penangensis</name>
    <dbReference type="NCBI Taxonomy" id="1859475"/>
    <lineage>
        <taxon>Bacteria</taxon>
        <taxon>Bacillati</taxon>
        <taxon>Bacillota</taxon>
        <taxon>Bacilli</taxon>
        <taxon>Lactobacillales</taxon>
        <taxon>Streptococcaceae</taxon>
        <taxon>Floricoccus</taxon>
    </lineage>
</organism>
<feature type="transmembrane region" description="Helical" evidence="1">
    <location>
        <begin position="356"/>
        <end position="376"/>
    </location>
</feature>
<feature type="transmembrane region" description="Helical" evidence="1">
    <location>
        <begin position="85"/>
        <end position="105"/>
    </location>
</feature>
<keyword evidence="1" id="KW-0812">Transmembrane</keyword>
<evidence type="ECO:0008006" key="4">
    <source>
        <dbReference type="Google" id="ProtNLM"/>
    </source>
</evidence>
<feature type="transmembrane region" description="Helical" evidence="1">
    <location>
        <begin position="165"/>
        <end position="182"/>
    </location>
</feature>
<feature type="transmembrane region" description="Helical" evidence="1">
    <location>
        <begin position="188"/>
        <end position="204"/>
    </location>
</feature>
<dbReference type="RefSeq" id="WP_070788645.1">
    <property type="nucleotide sequence ID" value="NZ_MKIQ01000030.1"/>
</dbReference>
<sequence>MKDKDEVFKHLKVLSVLLLTSFITIFVVSKNSPFFYMNDWVDLNAFLTMGKSWGHGVIPYKDIFEQKGPILYFIFLLASKLSHTGYIGVYILESLFFTLTSFMLYKIGRLFLDKPKSYLFVFLSYIILTLSPYFKMGGSAEEFSYPAILLGIYYIFIFSKNGNKLSKTAYFIGGFAFSYIFWIKYTMIGSWLGFYLAIGLLLIWKKEFKELTRAVLLSLAGFLSLSTVICLYFFIVGGLSSLYKVYFYSNIVLYGSDVKASFVMKLVNAFKMFYNELNSQNLLFVIFILGFIWLFAQKRIIESLDEKIILIVSFLMLIITVYYGGADHIYYMLILLPFISLILLSPIYYMSFEKKVVPKLLGIFGVIIFLIMTTSYNRYDSKLFPNNATVQLGDYKDGPAQSKFAKIINKEKNPTLLNYDSLDLGFFQSSGIVPTNYYFERQNITDEKLPEMMQDQNDVINNKKTDFVVLRIARFAPADDNVPENIRNNYELVSMHDQKIEGREVCYLLYKAKK</sequence>
<feature type="transmembrane region" description="Helical" evidence="1">
    <location>
        <begin position="216"/>
        <end position="235"/>
    </location>
</feature>
<evidence type="ECO:0000313" key="3">
    <source>
        <dbReference type="Proteomes" id="UP000177273"/>
    </source>
</evidence>
<reference evidence="3" key="1">
    <citation type="submission" date="2016-09" db="EMBL/GenBank/DDBJ databases">
        <title>Draft genome sequence of a novel species of the family Streptococcaceae isolated from flowers.</title>
        <authorList>
            <person name="Chuah L.-O."/>
            <person name="Yap K.-P."/>
            <person name="Thong K.L."/>
            <person name="Liong M.T."/>
            <person name="Ahmad R."/>
            <person name="Rusul G."/>
        </authorList>
    </citation>
    <scope>NUCLEOTIDE SEQUENCE [LARGE SCALE GENOMIC DNA]</scope>
    <source>
        <strain evidence="3">HibF3</strain>
    </source>
</reference>
<dbReference type="OrthoDB" id="5056808at2"/>
<feature type="transmembrane region" description="Helical" evidence="1">
    <location>
        <begin position="279"/>
        <end position="296"/>
    </location>
</feature>
<protein>
    <recommendedName>
        <fullName evidence="4">Glycosyltransferase RgtA/B/C/D-like domain-containing protein</fullName>
    </recommendedName>
</protein>
<feature type="transmembrane region" description="Helical" evidence="1">
    <location>
        <begin position="142"/>
        <end position="158"/>
    </location>
</feature>
<dbReference type="AlphaFoldDB" id="A0A9Q5JFC8"/>
<name>A0A9Q5JFC8_9LACT</name>
<evidence type="ECO:0000256" key="1">
    <source>
        <dbReference type="SAM" id="Phobius"/>
    </source>
</evidence>
<keyword evidence="3" id="KW-1185">Reference proteome</keyword>
<dbReference type="EMBL" id="MKIQ01000030">
    <property type="protein sequence ID" value="OFI45960.1"/>
    <property type="molecule type" value="Genomic_DNA"/>
</dbReference>
<keyword evidence="1" id="KW-1133">Transmembrane helix</keyword>